<feature type="compositionally biased region" description="Polar residues" evidence="1">
    <location>
        <begin position="311"/>
        <end position="321"/>
    </location>
</feature>
<dbReference type="AlphaFoldDB" id="A0AAD5TZ42"/>
<sequence length="412" mass="47419">KEDYFVSFSQKNFVRDYYGNLDYKYYEKIALLSQLKPNVVNFSCFATVKSVHKSSGADGEKKIGVRISDSSRVVYDLTCYGNRLTSIAMKLFAGQLILIENLKSADEFHGEISNEFGSEILLVSANRGLLSIANLEDFSSILEVKKSERTNFFCTGFLVTFSEINNIKDTVRKIHNYCEKKILNENFCSFCEIPLKENEWEYSYKFFIEVSDGMDSLTAKIANKVAMDIIDYSPNQYVNADVSSKSNILKSCIGKEFNFSLIKIEERNEIQYTIESVNFNINRAKALDQTVNLLELSYFNDAIDTEKDTKPNNCIQKNLDSSNRRYLDQSSSDNKVNNTSKKITHWSKNKENKIKSNLKKTLSNRHSKNKKRMKNLSLNNLDNNEKNLVDLYSRSYSLSPKKLESLFMNENN</sequence>
<feature type="domain" description="Cell division control protein 24 OB" evidence="2">
    <location>
        <begin position="35"/>
        <end position="250"/>
    </location>
</feature>
<dbReference type="InterPro" id="IPR035203">
    <property type="entry name" value="Cdc24_OB3"/>
</dbReference>
<evidence type="ECO:0000259" key="2">
    <source>
        <dbReference type="Pfam" id="PF17244"/>
    </source>
</evidence>
<keyword evidence="4" id="KW-1185">Reference proteome</keyword>
<gene>
    <name evidence="3" type="ORF">HK099_007359</name>
</gene>
<evidence type="ECO:0000313" key="3">
    <source>
        <dbReference type="EMBL" id="KAJ3213511.1"/>
    </source>
</evidence>
<dbReference type="SUPFAM" id="SSF50249">
    <property type="entry name" value="Nucleic acid-binding proteins"/>
    <property type="match status" value="1"/>
</dbReference>
<evidence type="ECO:0000256" key="1">
    <source>
        <dbReference type="SAM" id="MobiDB-lite"/>
    </source>
</evidence>
<feature type="non-terminal residue" evidence="3">
    <location>
        <position position="412"/>
    </location>
</feature>
<feature type="compositionally biased region" description="Polar residues" evidence="1">
    <location>
        <begin position="328"/>
        <end position="340"/>
    </location>
</feature>
<feature type="region of interest" description="Disordered" evidence="1">
    <location>
        <begin position="310"/>
        <end position="340"/>
    </location>
</feature>
<dbReference type="EMBL" id="JADGJW010000702">
    <property type="protein sequence ID" value="KAJ3213511.1"/>
    <property type="molecule type" value="Genomic_DNA"/>
</dbReference>
<dbReference type="Pfam" id="PF17244">
    <property type="entry name" value="CDC24_OB3"/>
    <property type="match status" value="1"/>
</dbReference>
<organism evidence="3 4">
    <name type="scientific">Clydaea vesicula</name>
    <dbReference type="NCBI Taxonomy" id="447962"/>
    <lineage>
        <taxon>Eukaryota</taxon>
        <taxon>Fungi</taxon>
        <taxon>Fungi incertae sedis</taxon>
        <taxon>Chytridiomycota</taxon>
        <taxon>Chytridiomycota incertae sedis</taxon>
        <taxon>Chytridiomycetes</taxon>
        <taxon>Lobulomycetales</taxon>
        <taxon>Lobulomycetaceae</taxon>
        <taxon>Clydaea</taxon>
    </lineage>
</organism>
<evidence type="ECO:0000313" key="4">
    <source>
        <dbReference type="Proteomes" id="UP001211065"/>
    </source>
</evidence>
<dbReference type="Proteomes" id="UP001211065">
    <property type="component" value="Unassembled WGS sequence"/>
</dbReference>
<name>A0AAD5TZ42_9FUNG</name>
<protein>
    <recommendedName>
        <fullName evidence="2">Cell division control protein 24 OB domain-containing protein</fullName>
    </recommendedName>
</protein>
<reference evidence="3" key="1">
    <citation type="submission" date="2020-05" db="EMBL/GenBank/DDBJ databases">
        <title>Phylogenomic resolution of chytrid fungi.</title>
        <authorList>
            <person name="Stajich J.E."/>
            <person name="Amses K."/>
            <person name="Simmons R."/>
            <person name="Seto K."/>
            <person name="Myers J."/>
            <person name="Bonds A."/>
            <person name="Quandt C.A."/>
            <person name="Barry K."/>
            <person name="Liu P."/>
            <person name="Grigoriev I."/>
            <person name="Longcore J.E."/>
            <person name="James T.Y."/>
        </authorList>
    </citation>
    <scope>NUCLEOTIDE SEQUENCE</scope>
    <source>
        <strain evidence="3">JEL0476</strain>
    </source>
</reference>
<comment type="caution">
    <text evidence="3">The sequence shown here is derived from an EMBL/GenBank/DDBJ whole genome shotgun (WGS) entry which is preliminary data.</text>
</comment>
<accession>A0AAD5TZ42</accession>
<proteinExistence type="predicted"/>
<dbReference type="InterPro" id="IPR012340">
    <property type="entry name" value="NA-bd_OB-fold"/>
</dbReference>